<evidence type="ECO:0000256" key="1">
    <source>
        <dbReference type="ARBA" id="ARBA00023015"/>
    </source>
</evidence>
<dbReference type="CDD" id="cd06170">
    <property type="entry name" value="LuxR_C_like"/>
    <property type="match status" value="1"/>
</dbReference>
<evidence type="ECO:0000313" key="5">
    <source>
        <dbReference type="EMBL" id="MFC7276258.1"/>
    </source>
</evidence>
<dbReference type="PANTHER" id="PTHR44688">
    <property type="entry name" value="DNA-BINDING TRANSCRIPTIONAL ACTIVATOR DEVR_DOSR"/>
    <property type="match status" value="1"/>
</dbReference>
<dbReference type="PROSITE" id="PS50043">
    <property type="entry name" value="HTH_LUXR_2"/>
    <property type="match status" value="1"/>
</dbReference>
<dbReference type="InterPro" id="IPR036388">
    <property type="entry name" value="WH-like_DNA-bd_sf"/>
</dbReference>
<name>A0ABW2HT18_9ACTN</name>
<keyword evidence="6" id="KW-1185">Reference proteome</keyword>
<dbReference type="PRINTS" id="PR00038">
    <property type="entry name" value="HTHLUXR"/>
</dbReference>
<reference evidence="6" key="1">
    <citation type="journal article" date="2019" name="Int. J. Syst. Evol. Microbiol.">
        <title>The Global Catalogue of Microorganisms (GCM) 10K type strain sequencing project: providing services to taxonomists for standard genome sequencing and annotation.</title>
        <authorList>
            <consortium name="The Broad Institute Genomics Platform"/>
            <consortium name="The Broad Institute Genome Sequencing Center for Infectious Disease"/>
            <person name="Wu L."/>
            <person name="Ma J."/>
        </authorList>
    </citation>
    <scope>NUCLEOTIDE SEQUENCE [LARGE SCALE GENOMIC DNA]</scope>
    <source>
        <strain evidence="6">XZYJT-10</strain>
    </source>
</reference>
<dbReference type="Pfam" id="PF00196">
    <property type="entry name" value="GerE"/>
    <property type="match status" value="1"/>
</dbReference>
<dbReference type="PANTHER" id="PTHR44688:SF16">
    <property type="entry name" value="DNA-BINDING TRANSCRIPTIONAL ACTIVATOR DEVR_DOSR"/>
    <property type="match status" value="1"/>
</dbReference>
<dbReference type="Proteomes" id="UP001596548">
    <property type="component" value="Unassembled WGS sequence"/>
</dbReference>
<dbReference type="SMART" id="SM00421">
    <property type="entry name" value="HTH_LUXR"/>
    <property type="match status" value="1"/>
</dbReference>
<evidence type="ECO:0000313" key="6">
    <source>
        <dbReference type="Proteomes" id="UP001596548"/>
    </source>
</evidence>
<keyword evidence="1" id="KW-0805">Transcription regulation</keyword>
<organism evidence="5 6">
    <name type="scientific">Paractinoplanes rhizophilus</name>
    <dbReference type="NCBI Taxonomy" id="1416877"/>
    <lineage>
        <taxon>Bacteria</taxon>
        <taxon>Bacillati</taxon>
        <taxon>Actinomycetota</taxon>
        <taxon>Actinomycetes</taxon>
        <taxon>Micromonosporales</taxon>
        <taxon>Micromonosporaceae</taxon>
        <taxon>Paractinoplanes</taxon>
    </lineage>
</organism>
<dbReference type="RefSeq" id="WP_378970338.1">
    <property type="nucleotide sequence ID" value="NZ_JBHTBJ010000013.1"/>
</dbReference>
<accession>A0ABW2HT18</accession>
<evidence type="ECO:0000256" key="2">
    <source>
        <dbReference type="ARBA" id="ARBA00023125"/>
    </source>
</evidence>
<dbReference type="SUPFAM" id="SSF46894">
    <property type="entry name" value="C-terminal effector domain of the bipartite response regulators"/>
    <property type="match status" value="1"/>
</dbReference>
<gene>
    <name evidence="5" type="ORF">ACFQS1_19875</name>
</gene>
<proteinExistence type="predicted"/>
<protein>
    <submittedName>
        <fullName evidence="5">Response regulator transcription factor</fullName>
    </submittedName>
</protein>
<evidence type="ECO:0000256" key="3">
    <source>
        <dbReference type="ARBA" id="ARBA00023163"/>
    </source>
</evidence>
<comment type="caution">
    <text evidence="5">The sequence shown here is derived from an EMBL/GenBank/DDBJ whole genome shotgun (WGS) entry which is preliminary data.</text>
</comment>
<keyword evidence="3" id="KW-0804">Transcription</keyword>
<dbReference type="Gene3D" id="1.10.10.10">
    <property type="entry name" value="Winged helix-like DNA-binding domain superfamily/Winged helix DNA-binding domain"/>
    <property type="match status" value="1"/>
</dbReference>
<keyword evidence="2" id="KW-0238">DNA-binding</keyword>
<feature type="domain" description="HTH luxR-type" evidence="4">
    <location>
        <begin position="1"/>
        <end position="66"/>
    </location>
</feature>
<evidence type="ECO:0000259" key="4">
    <source>
        <dbReference type="PROSITE" id="PS50043"/>
    </source>
</evidence>
<dbReference type="EMBL" id="JBHTBJ010000013">
    <property type="protein sequence ID" value="MFC7276258.1"/>
    <property type="molecule type" value="Genomic_DNA"/>
</dbReference>
<dbReference type="InterPro" id="IPR016032">
    <property type="entry name" value="Sig_transdc_resp-reg_C-effctor"/>
</dbReference>
<sequence length="173" mass="18842">MTGRPLDLSHREQQILELIADGREQAEIARALHVSESTVKASRRTLYDKLGARNGSHAVHLAHLRGDLPAGVRTDDETAILRGVHQMGYRIALAPLAGGGLVKPREGRLMAGDLGWHAMECGLCPETWWIPFGATEYGTAVIDLAAEHWRDHVARGEDPRMEALKAGKAVSDA</sequence>
<dbReference type="InterPro" id="IPR000792">
    <property type="entry name" value="Tscrpt_reg_LuxR_C"/>
</dbReference>